<keyword evidence="4" id="KW-0378">Hydrolase</keyword>
<dbReference type="PANTHER" id="PTHR43808:SF8">
    <property type="entry name" value="PEPTIDASE M20 DIMERISATION DOMAIN-CONTAINING PROTEIN"/>
    <property type="match status" value="1"/>
</dbReference>
<dbReference type="SUPFAM" id="SSF55031">
    <property type="entry name" value="Bacterial exopeptidase dimerisation domain"/>
    <property type="match status" value="1"/>
</dbReference>
<protein>
    <recommendedName>
        <fullName evidence="6">Peptidase M20 dimerisation domain-containing protein</fullName>
    </recommendedName>
</protein>
<accession>A0AAV5SVK4</accession>
<dbReference type="Pfam" id="PF07687">
    <property type="entry name" value="M20_dimer"/>
    <property type="match status" value="1"/>
</dbReference>
<comment type="caution">
    <text evidence="7">The sequence shown here is derived from an EMBL/GenBank/DDBJ whole genome shotgun (WGS) entry which is preliminary data.</text>
</comment>
<name>A0AAV5SVK4_9BILA</name>
<evidence type="ECO:0000259" key="6">
    <source>
        <dbReference type="Pfam" id="PF07687"/>
    </source>
</evidence>
<dbReference type="InterPro" id="IPR050072">
    <property type="entry name" value="Peptidase_M20A"/>
</dbReference>
<keyword evidence="8" id="KW-1185">Reference proteome</keyword>
<reference evidence="7" key="1">
    <citation type="submission" date="2023-10" db="EMBL/GenBank/DDBJ databases">
        <title>Genome assembly of Pristionchus species.</title>
        <authorList>
            <person name="Yoshida K."/>
            <person name="Sommer R.J."/>
        </authorList>
    </citation>
    <scope>NUCLEOTIDE SEQUENCE</scope>
    <source>
        <strain evidence="7">RS0144</strain>
    </source>
</reference>
<evidence type="ECO:0000256" key="4">
    <source>
        <dbReference type="ARBA" id="ARBA00022801"/>
    </source>
</evidence>
<keyword evidence="3" id="KW-0479">Metal-binding</keyword>
<dbReference type="InterPro" id="IPR036264">
    <property type="entry name" value="Bact_exopeptidase_dim_dom"/>
</dbReference>
<keyword evidence="5" id="KW-0862">Zinc</keyword>
<dbReference type="AlphaFoldDB" id="A0AAV5SVK4"/>
<dbReference type="InterPro" id="IPR011650">
    <property type="entry name" value="Peptidase_M20_dimer"/>
</dbReference>
<comment type="similarity">
    <text evidence="2">Belongs to the peptidase M20A family.</text>
</comment>
<dbReference type="GO" id="GO:0046872">
    <property type="term" value="F:metal ion binding"/>
    <property type="evidence" value="ECO:0007669"/>
    <property type="project" value="UniProtKB-KW"/>
</dbReference>
<evidence type="ECO:0000256" key="3">
    <source>
        <dbReference type="ARBA" id="ARBA00022723"/>
    </source>
</evidence>
<dbReference type="InterPro" id="IPR001261">
    <property type="entry name" value="ArgE/DapE_CS"/>
</dbReference>
<evidence type="ECO:0000256" key="5">
    <source>
        <dbReference type="ARBA" id="ARBA00022833"/>
    </source>
</evidence>
<dbReference type="Gene3D" id="3.40.630.10">
    <property type="entry name" value="Zn peptidases"/>
    <property type="match status" value="1"/>
</dbReference>
<dbReference type="Proteomes" id="UP001432027">
    <property type="component" value="Unassembled WGS sequence"/>
</dbReference>
<feature type="domain" description="Peptidase M20 dimerisation" evidence="6">
    <location>
        <begin position="192"/>
        <end position="287"/>
    </location>
</feature>
<evidence type="ECO:0000256" key="2">
    <source>
        <dbReference type="ARBA" id="ARBA00006247"/>
    </source>
</evidence>
<evidence type="ECO:0000313" key="8">
    <source>
        <dbReference type="Proteomes" id="UP001432027"/>
    </source>
</evidence>
<sequence>MVFFSLKALFPTPTMEAAARANAAAAFPDDVVQLLRQLMSIPSTTGEEGDAVDYLVAGLHADGWFVQRQSVGGNRGRANVYATRAPAGEKAPRLVFNSHIDTVPPHVDYSEDGENVYGRGSCDAKGQVAAMILAARHLIRHSPSLAADIGLLIVVGEETDHVGMIKANDLPGFAPEFLIVGEPTEMKFATIQKGACKVKLSVTGKAGHSGYPHAGVSAIHKLVQILNDIMEYEWPKDEQHCDTTYNIGTISGGQALNAWAEKAEASVFFRVTTSYEDVKRRVEEIVNGRAEIDHSLGGNDPVLLSLPSFPHETGQAAFNTDIPYYKKFASLKGVYLFGAGSITVAHGPREFVPIAELRAAVGKHVQLAESLLIREHEY</sequence>
<proteinExistence type="inferred from homology"/>
<dbReference type="EMBL" id="BTSX01000002">
    <property type="protein sequence ID" value="GMS86782.1"/>
    <property type="molecule type" value="Genomic_DNA"/>
</dbReference>
<comment type="cofactor">
    <cofactor evidence="1">
        <name>Zn(2+)</name>
        <dbReference type="ChEBI" id="CHEBI:29105"/>
    </cofactor>
</comment>
<evidence type="ECO:0000256" key="1">
    <source>
        <dbReference type="ARBA" id="ARBA00001947"/>
    </source>
</evidence>
<organism evidence="7 8">
    <name type="scientific">Pristionchus entomophagus</name>
    <dbReference type="NCBI Taxonomy" id="358040"/>
    <lineage>
        <taxon>Eukaryota</taxon>
        <taxon>Metazoa</taxon>
        <taxon>Ecdysozoa</taxon>
        <taxon>Nematoda</taxon>
        <taxon>Chromadorea</taxon>
        <taxon>Rhabditida</taxon>
        <taxon>Rhabditina</taxon>
        <taxon>Diplogasteromorpha</taxon>
        <taxon>Diplogasteroidea</taxon>
        <taxon>Neodiplogasteridae</taxon>
        <taxon>Pristionchus</taxon>
    </lineage>
</organism>
<dbReference type="PANTHER" id="PTHR43808">
    <property type="entry name" value="ACETYLORNITHINE DEACETYLASE"/>
    <property type="match status" value="1"/>
</dbReference>
<dbReference type="GO" id="GO:0016787">
    <property type="term" value="F:hydrolase activity"/>
    <property type="evidence" value="ECO:0007669"/>
    <property type="project" value="UniProtKB-KW"/>
</dbReference>
<dbReference type="Gene3D" id="3.30.70.360">
    <property type="match status" value="1"/>
</dbReference>
<dbReference type="SUPFAM" id="SSF53187">
    <property type="entry name" value="Zn-dependent exopeptidases"/>
    <property type="match status" value="1"/>
</dbReference>
<evidence type="ECO:0000313" key="7">
    <source>
        <dbReference type="EMBL" id="GMS86782.1"/>
    </source>
</evidence>
<gene>
    <name evidence="7" type="ORF">PENTCL1PPCAC_8957</name>
</gene>
<dbReference type="PROSITE" id="PS00759">
    <property type="entry name" value="ARGE_DAPE_CPG2_2"/>
    <property type="match status" value="1"/>
</dbReference>